<gene>
    <name evidence="15" type="ORF">DES40_1701</name>
</gene>
<dbReference type="InterPro" id="IPR036942">
    <property type="entry name" value="Beta-barrel_TonB_sf"/>
</dbReference>
<dbReference type="Pfam" id="PF07715">
    <property type="entry name" value="Plug"/>
    <property type="match status" value="1"/>
</dbReference>
<keyword evidence="2 10" id="KW-0813">Transport</keyword>
<feature type="chain" id="PRO_5019543905" evidence="12">
    <location>
        <begin position="20"/>
        <end position="617"/>
    </location>
</feature>
<comment type="subcellular location">
    <subcellularLocation>
        <location evidence="1 10">Cell outer membrane</location>
        <topology evidence="1 10">Multi-pass membrane protein</topology>
    </subcellularLocation>
</comment>
<feature type="domain" description="TonB-dependent receptor-like beta-barrel" evidence="13">
    <location>
        <begin position="193"/>
        <end position="591"/>
    </location>
</feature>
<evidence type="ECO:0000259" key="13">
    <source>
        <dbReference type="Pfam" id="PF00593"/>
    </source>
</evidence>
<dbReference type="InterPro" id="IPR012910">
    <property type="entry name" value="Plug_dom"/>
</dbReference>
<dbReference type="Proteomes" id="UP000282211">
    <property type="component" value="Unassembled WGS sequence"/>
</dbReference>
<comment type="caution">
    <text evidence="15">The sequence shown here is derived from an EMBL/GenBank/DDBJ whole genome shotgun (WGS) entry which is preliminary data.</text>
</comment>
<evidence type="ECO:0000256" key="8">
    <source>
        <dbReference type="ARBA" id="ARBA00023136"/>
    </source>
</evidence>
<name>A0A420WD67_9PROT</name>
<dbReference type="FunCoup" id="A0A420WD67">
    <property type="interactions" value="77"/>
</dbReference>
<evidence type="ECO:0000256" key="5">
    <source>
        <dbReference type="ARBA" id="ARBA00022729"/>
    </source>
</evidence>
<dbReference type="PANTHER" id="PTHR30069:SF53">
    <property type="entry name" value="COLICIN I RECEPTOR-RELATED"/>
    <property type="match status" value="1"/>
</dbReference>
<evidence type="ECO:0000313" key="15">
    <source>
        <dbReference type="EMBL" id="RKQ68926.1"/>
    </source>
</evidence>
<evidence type="ECO:0000256" key="9">
    <source>
        <dbReference type="ARBA" id="ARBA00023237"/>
    </source>
</evidence>
<dbReference type="GO" id="GO:0009279">
    <property type="term" value="C:cell outer membrane"/>
    <property type="evidence" value="ECO:0007669"/>
    <property type="project" value="UniProtKB-SubCell"/>
</dbReference>
<keyword evidence="7 11" id="KW-0798">TonB box</keyword>
<keyword evidence="6" id="KW-0406">Ion transport</keyword>
<evidence type="ECO:0000256" key="6">
    <source>
        <dbReference type="ARBA" id="ARBA00023065"/>
    </source>
</evidence>
<dbReference type="InterPro" id="IPR000531">
    <property type="entry name" value="Beta-barrel_TonB"/>
</dbReference>
<proteinExistence type="inferred from homology"/>
<sequence length="617" mass="66614">MKRLLLGVALSTLAPTVWAQNTANDRDDIISIGSLIDTADTDTLTSPVSILTAADIEARNQAFVTDLLRTIPGLAVSQSGGGGSLTQIRLRGSEANHVLVIIDGVEVNNPSDGAFDFGGLRSEDVEKIEVLRGEQSALYGPDAVGGVINIITRTGNVTKQWRASAEAGSRGTVEGQFTGVIPIGRAALTVNGNAFNTEGFDVSGLGGEKDGSSSRRLALGLNNFALGSVTFSANGAVNLRTSEYDEDLPDQNFIFDGRLDNSDSETDVKTTTARIDARFSLAGFEHLVQSNMVETETDTKASFATKTTGTRQNASWAAKRTFAEAHSFTVLGEVEREEYEFEGDEDVPDIYNYGLVADYKFSQNNLDLTGSVRHDINDVFSDTTTWRVGAGYGFNWNGRLRGSVGTGVKNPTLIELFGFFPNSRFTGNPDLKAETSLGYSLGYEQAFGDLNVSIDYFHSDLEDEITTIFNPDFTSSVINLATDSTREGIEVAANWSLTDRFTLDGSASFLDSSENEIEEIRRPDFLASATLSWQASDTVSFTLSADHTGSQLDTDFGTFQRVELDAYTLVGLNIAVDINDHFGVYVRGTNLLSEDYQEVFGYRSAGAGAFTGIRAAF</sequence>
<dbReference type="SUPFAM" id="SSF56935">
    <property type="entry name" value="Porins"/>
    <property type="match status" value="1"/>
</dbReference>
<feature type="signal peptide" evidence="12">
    <location>
        <begin position="1"/>
        <end position="19"/>
    </location>
</feature>
<evidence type="ECO:0000256" key="11">
    <source>
        <dbReference type="RuleBase" id="RU003357"/>
    </source>
</evidence>
<dbReference type="InterPro" id="IPR037066">
    <property type="entry name" value="Plug_dom_sf"/>
</dbReference>
<dbReference type="PANTHER" id="PTHR30069">
    <property type="entry name" value="TONB-DEPENDENT OUTER MEMBRANE RECEPTOR"/>
    <property type="match status" value="1"/>
</dbReference>
<dbReference type="InterPro" id="IPR039426">
    <property type="entry name" value="TonB-dep_rcpt-like"/>
</dbReference>
<protein>
    <submittedName>
        <fullName evidence="15">Vitamin B12 transporter</fullName>
    </submittedName>
</protein>
<dbReference type="Pfam" id="PF00593">
    <property type="entry name" value="TonB_dep_Rec_b-barrel"/>
    <property type="match status" value="1"/>
</dbReference>
<keyword evidence="3 10" id="KW-1134">Transmembrane beta strand</keyword>
<evidence type="ECO:0000256" key="2">
    <source>
        <dbReference type="ARBA" id="ARBA00022448"/>
    </source>
</evidence>
<evidence type="ECO:0000256" key="1">
    <source>
        <dbReference type="ARBA" id="ARBA00004571"/>
    </source>
</evidence>
<keyword evidence="16" id="KW-1185">Reference proteome</keyword>
<comment type="similarity">
    <text evidence="10 11">Belongs to the TonB-dependent receptor family.</text>
</comment>
<dbReference type="PROSITE" id="PS52016">
    <property type="entry name" value="TONB_DEPENDENT_REC_3"/>
    <property type="match status" value="1"/>
</dbReference>
<accession>A0A420WD67</accession>
<keyword evidence="9 10" id="KW-0998">Cell outer membrane</keyword>
<dbReference type="Gene3D" id="2.40.170.20">
    <property type="entry name" value="TonB-dependent receptor, beta-barrel domain"/>
    <property type="match status" value="1"/>
</dbReference>
<evidence type="ECO:0000259" key="14">
    <source>
        <dbReference type="Pfam" id="PF07715"/>
    </source>
</evidence>
<dbReference type="GO" id="GO:0015889">
    <property type="term" value="P:cobalamin transport"/>
    <property type="evidence" value="ECO:0007669"/>
    <property type="project" value="TreeGrafter"/>
</dbReference>
<keyword evidence="8 10" id="KW-0472">Membrane</keyword>
<evidence type="ECO:0000256" key="4">
    <source>
        <dbReference type="ARBA" id="ARBA00022692"/>
    </source>
</evidence>
<dbReference type="RefSeq" id="WP_170144938.1">
    <property type="nucleotide sequence ID" value="NZ_RBII01000002.1"/>
</dbReference>
<keyword evidence="5 12" id="KW-0732">Signal</keyword>
<evidence type="ECO:0000256" key="12">
    <source>
        <dbReference type="SAM" id="SignalP"/>
    </source>
</evidence>
<dbReference type="EMBL" id="RBII01000002">
    <property type="protein sequence ID" value="RKQ68926.1"/>
    <property type="molecule type" value="Genomic_DNA"/>
</dbReference>
<dbReference type="AlphaFoldDB" id="A0A420WD67"/>
<keyword evidence="4 10" id="KW-0812">Transmembrane</keyword>
<evidence type="ECO:0000256" key="3">
    <source>
        <dbReference type="ARBA" id="ARBA00022452"/>
    </source>
</evidence>
<dbReference type="CDD" id="cd01347">
    <property type="entry name" value="ligand_gated_channel"/>
    <property type="match status" value="1"/>
</dbReference>
<dbReference type="Gene3D" id="2.170.130.10">
    <property type="entry name" value="TonB-dependent receptor, plug domain"/>
    <property type="match status" value="1"/>
</dbReference>
<reference evidence="15 16" key="1">
    <citation type="submission" date="2018-10" db="EMBL/GenBank/DDBJ databases">
        <title>Genomic Encyclopedia of Type Strains, Phase IV (KMG-IV): sequencing the most valuable type-strain genomes for metagenomic binning, comparative biology and taxonomic classification.</title>
        <authorList>
            <person name="Goeker M."/>
        </authorList>
    </citation>
    <scope>NUCLEOTIDE SEQUENCE [LARGE SCALE GENOMIC DNA]</scope>
    <source>
        <strain evidence="15 16">DSM 22008</strain>
    </source>
</reference>
<feature type="domain" description="TonB-dependent receptor plug" evidence="14">
    <location>
        <begin position="43"/>
        <end position="147"/>
    </location>
</feature>
<evidence type="ECO:0000313" key="16">
    <source>
        <dbReference type="Proteomes" id="UP000282211"/>
    </source>
</evidence>
<organism evidence="15 16">
    <name type="scientific">Litorimonas taeanensis</name>
    <dbReference type="NCBI Taxonomy" id="568099"/>
    <lineage>
        <taxon>Bacteria</taxon>
        <taxon>Pseudomonadati</taxon>
        <taxon>Pseudomonadota</taxon>
        <taxon>Alphaproteobacteria</taxon>
        <taxon>Maricaulales</taxon>
        <taxon>Robiginitomaculaceae</taxon>
    </lineage>
</organism>
<dbReference type="InParanoid" id="A0A420WD67"/>
<dbReference type="GO" id="GO:0006811">
    <property type="term" value="P:monoatomic ion transport"/>
    <property type="evidence" value="ECO:0007669"/>
    <property type="project" value="UniProtKB-KW"/>
</dbReference>
<evidence type="ECO:0000256" key="10">
    <source>
        <dbReference type="PROSITE-ProRule" id="PRU01360"/>
    </source>
</evidence>
<evidence type="ECO:0000256" key="7">
    <source>
        <dbReference type="ARBA" id="ARBA00023077"/>
    </source>
</evidence>